<accession>A0A972GX77</accession>
<dbReference type="PANTHER" id="PTHR42659:SF2">
    <property type="entry name" value="XANTHINE DEHYDROGENASE SUBUNIT C-RELATED"/>
    <property type="match status" value="1"/>
</dbReference>
<evidence type="ECO:0000259" key="4">
    <source>
        <dbReference type="PROSITE" id="PS51387"/>
    </source>
</evidence>
<sequence length="297" mass="32996">MAMGLYSNPEFLRQVWQPRTIMEAWQLKQKFTDQAIFVSGGTLLRTQWESGTVPKPLHLISLESLPELRGIHSDNQETRLGSAVTLAACLRDLRTPTLLKQACRNIAAPSIRNIGTLGGNIMSTVGDSIPALLAVDARLVWFNGTNTIIQTTEDWLQQRRSEPSMKELRLLLEIIVPKLEETNYLMAPFYEKLGRREAFCPSVVTIAGELHMDTEDKIRSVRLAAGSAAAMAIRLTDTEASLEGQQLSLGLIKHIHPLIIKQFDGGTDAFASNEYRKQAAANMIAAALWSRISSKNR</sequence>
<dbReference type="InterPro" id="IPR002346">
    <property type="entry name" value="Mopterin_DH_FAD-bd"/>
</dbReference>
<keyword evidence="1" id="KW-0285">Flavoprotein</keyword>
<gene>
    <name evidence="5" type="ORF">GC093_03005</name>
</gene>
<feature type="domain" description="FAD-binding PCMH-type" evidence="4">
    <location>
        <begin position="7"/>
        <end position="181"/>
    </location>
</feature>
<dbReference type="Gene3D" id="3.30.390.50">
    <property type="entry name" value="CO dehydrogenase flavoprotein, C-terminal domain"/>
    <property type="match status" value="1"/>
</dbReference>
<dbReference type="SUPFAM" id="SSF56176">
    <property type="entry name" value="FAD-binding/transporter-associated domain-like"/>
    <property type="match status" value="1"/>
</dbReference>
<evidence type="ECO:0000313" key="5">
    <source>
        <dbReference type="EMBL" id="NOU92206.1"/>
    </source>
</evidence>
<name>A0A972GX77_9BACL</name>
<keyword evidence="6" id="KW-1185">Reference proteome</keyword>
<dbReference type="SUPFAM" id="SSF55447">
    <property type="entry name" value="CO dehydrogenase flavoprotein C-terminal domain-like"/>
    <property type="match status" value="1"/>
</dbReference>
<dbReference type="AlphaFoldDB" id="A0A972GX77"/>
<dbReference type="Pfam" id="PF00941">
    <property type="entry name" value="FAD_binding_5"/>
    <property type="match status" value="1"/>
</dbReference>
<dbReference type="InterPro" id="IPR051312">
    <property type="entry name" value="Diverse_Substr_Oxidored"/>
</dbReference>
<dbReference type="Gene3D" id="3.30.465.10">
    <property type="match status" value="1"/>
</dbReference>
<evidence type="ECO:0000313" key="6">
    <source>
        <dbReference type="Proteomes" id="UP000641588"/>
    </source>
</evidence>
<comment type="caution">
    <text evidence="5">The sequence shown here is derived from an EMBL/GenBank/DDBJ whole genome shotgun (WGS) entry which is preliminary data.</text>
</comment>
<dbReference type="Proteomes" id="UP000641588">
    <property type="component" value="Unassembled WGS sequence"/>
</dbReference>
<organism evidence="5 6">
    <name type="scientific">Paenibacillus foliorum</name>
    <dbReference type="NCBI Taxonomy" id="2654974"/>
    <lineage>
        <taxon>Bacteria</taxon>
        <taxon>Bacillati</taxon>
        <taxon>Bacillota</taxon>
        <taxon>Bacilli</taxon>
        <taxon>Bacillales</taxon>
        <taxon>Paenibacillaceae</taxon>
        <taxon>Paenibacillus</taxon>
    </lineage>
</organism>
<dbReference type="InterPro" id="IPR036683">
    <property type="entry name" value="CO_DH_flav_C_dom_sf"/>
</dbReference>
<dbReference type="EMBL" id="WHOD01000013">
    <property type="protein sequence ID" value="NOU92206.1"/>
    <property type="molecule type" value="Genomic_DNA"/>
</dbReference>
<dbReference type="PROSITE" id="PS51387">
    <property type="entry name" value="FAD_PCMH"/>
    <property type="match status" value="1"/>
</dbReference>
<dbReference type="SMART" id="SM01092">
    <property type="entry name" value="CO_deh_flav_C"/>
    <property type="match status" value="1"/>
</dbReference>
<dbReference type="PANTHER" id="PTHR42659">
    <property type="entry name" value="XANTHINE DEHYDROGENASE SUBUNIT C-RELATED"/>
    <property type="match status" value="1"/>
</dbReference>
<dbReference type="InterPro" id="IPR036318">
    <property type="entry name" value="FAD-bd_PCMH-like_sf"/>
</dbReference>
<evidence type="ECO:0000256" key="2">
    <source>
        <dbReference type="ARBA" id="ARBA00022827"/>
    </source>
</evidence>
<dbReference type="Pfam" id="PF03450">
    <property type="entry name" value="CO_deh_flav_C"/>
    <property type="match status" value="1"/>
</dbReference>
<protein>
    <submittedName>
        <fullName evidence="5">Molybdopterin dehydrogenase</fullName>
    </submittedName>
</protein>
<evidence type="ECO:0000256" key="1">
    <source>
        <dbReference type="ARBA" id="ARBA00022630"/>
    </source>
</evidence>
<evidence type="ECO:0000256" key="3">
    <source>
        <dbReference type="ARBA" id="ARBA00023002"/>
    </source>
</evidence>
<dbReference type="InterPro" id="IPR016166">
    <property type="entry name" value="FAD-bd_PCMH"/>
</dbReference>
<dbReference type="GO" id="GO:0071949">
    <property type="term" value="F:FAD binding"/>
    <property type="evidence" value="ECO:0007669"/>
    <property type="project" value="InterPro"/>
</dbReference>
<dbReference type="InterPro" id="IPR005107">
    <property type="entry name" value="CO_DH_flav_C"/>
</dbReference>
<proteinExistence type="predicted"/>
<keyword evidence="2" id="KW-0274">FAD</keyword>
<keyword evidence="3" id="KW-0560">Oxidoreductase</keyword>
<reference evidence="5" key="1">
    <citation type="submission" date="2019-10" db="EMBL/GenBank/DDBJ databases">
        <title>Description of Paenibacillus glebae sp. nov.</title>
        <authorList>
            <person name="Carlier A."/>
            <person name="Qi S."/>
        </authorList>
    </citation>
    <scope>NUCLEOTIDE SEQUENCE</scope>
    <source>
        <strain evidence="5">LMG 31456</strain>
    </source>
</reference>
<dbReference type="RefSeq" id="WP_171650391.1">
    <property type="nucleotide sequence ID" value="NZ_WHOD01000013.1"/>
</dbReference>
<dbReference type="InterPro" id="IPR016169">
    <property type="entry name" value="FAD-bd_PCMH_sub2"/>
</dbReference>
<dbReference type="GO" id="GO:0016491">
    <property type="term" value="F:oxidoreductase activity"/>
    <property type="evidence" value="ECO:0007669"/>
    <property type="project" value="UniProtKB-KW"/>
</dbReference>